<feature type="transmembrane region" description="Helical" evidence="9">
    <location>
        <begin position="136"/>
        <end position="158"/>
    </location>
</feature>
<evidence type="ECO:0000256" key="6">
    <source>
        <dbReference type="ARBA" id="ARBA00022989"/>
    </source>
</evidence>
<proteinExistence type="inferred from homology"/>
<keyword evidence="4" id="KW-0997">Cell inner membrane</keyword>
<comment type="subcellular location">
    <subcellularLocation>
        <location evidence="1">Cell inner membrane</location>
        <topology evidence="1">Multi-pass membrane protein</topology>
    </subcellularLocation>
</comment>
<name>A0A368DKA3_9PROT</name>
<dbReference type="PANTHER" id="PTHR30574">
    <property type="entry name" value="INNER MEMBRANE PROTEIN YEDE"/>
    <property type="match status" value="1"/>
</dbReference>
<evidence type="ECO:0000256" key="7">
    <source>
        <dbReference type="ARBA" id="ARBA00023136"/>
    </source>
</evidence>
<accession>A0A368DKA3</accession>
<keyword evidence="3" id="KW-1003">Cell membrane</keyword>
<comment type="caution">
    <text evidence="10">The sequence shown here is derived from an EMBL/GenBank/DDBJ whole genome shotgun (WGS) entry which is preliminary data.</text>
</comment>
<feature type="transmembrane region" description="Helical" evidence="9">
    <location>
        <begin position="178"/>
        <end position="195"/>
    </location>
</feature>
<gene>
    <name evidence="10" type="ORF">DBW71_05660</name>
</gene>
<dbReference type="PANTHER" id="PTHR30574:SF1">
    <property type="entry name" value="SULPHUR TRANSPORT DOMAIN-CONTAINING PROTEIN"/>
    <property type="match status" value="1"/>
</dbReference>
<sequence>MLSINNIGIFSFLLLAGLMTGLLTFFDSGFQGIILLSMGMILGVTFLFFQYGFASGWRSLIEKKNSSMISHHFLLAAICSVFFIPLIDLNSNIIGSIAPVNFSLILGAFMFGFGMQLANGCGSGVLFTFGSGSGRMLIALPFFIIGSVVGTYILPIVIDIYSFGQIIIGKDLSLIAKTAMNSISLFIVFLLFYVYSRKMNFIANKKITYGTIVIAGLCILVLFFSGSPWGVTYGFTIWGAKISQLVGIPVETFTFWNWPGPKRSLEHSVLSDVSSLMNIGMIIGAGFLASINGLFKTSNWPSKVELFSAAIGGILMGVGARLSFGCNIGAFLGGTASGSLHGWIWFIMAFMGTYLGVKYRKLVGFK</sequence>
<dbReference type="AlphaFoldDB" id="A0A368DKA3"/>
<feature type="transmembrane region" description="Helical" evidence="9">
    <location>
        <begin position="307"/>
        <end position="334"/>
    </location>
</feature>
<keyword evidence="5 9" id="KW-0812">Transmembrane</keyword>
<dbReference type="Pfam" id="PF04143">
    <property type="entry name" value="Sulf_transp"/>
    <property type="match status" value="1"/>
</dbReference>
<comment type="similarity">
    <text evidence="8">Belongs to the TsuA/YedE (TC 9.B.102) family.</text>
</comment>
<reference evidence="10 11" key="1">
    <citation type="journal article" date="2018" name="Microbiome">
        <title>Fine metagenomic profile of the Mediterranean stratified and mixed water columns revealed by assembly and recruitment.</title>
        <authorList>
            <person name="Haro-Moreno J.M."/>
            <person name="Lopez-Perez M."/>
            <person name="De La Torre J.R."/>
            <person name="Picazo A."/>
            <person name="Camacho A."/>
            <person name="Rodriguez-Valera F."/>
        </authorList>
    </citation>
    <scope>NUCLEOTIDE SEQUENCE [LARGE SCALE GENOMIC DNA]</scope>
    <source>
        <strain evidence="10">MED-G57</strain>
    </source>
</reference>
<evidence type="ECO:0000256" key="2">
    <source>
        <dbReference type="ARBA" id="ARBA00022448"/>
    </source>
</evidence>
<feature type="transmembrane region" description="Helical" evidence="9">
    <location>
        <begin position="7"/>
        <end position="26"/>
    </location>
</feature>
<protein>
    <submittedName>
        <fullName evidence="10">YeeE/YedE family protein</fullName>
    </submittedName>
</protein>
<evidence type="ECO:0000256" key="5">
    <source>
        <dbReference type="ARBA" id="ARBA00022692"/>
    </source>
</evidence>
<evidence type="ECO:0000256" key="8">
    <source>
        <dbReference type="ARBA" id="ARBA00035655"/>
    </source>
</evidence>
<keyword evidence="7 9" id="KW-0472">Membrane</keyword>
<evidence type="ECO:0000256" key="4">
    <source>
        <dbReference type="ARBA" id="ARBA00022519"/>
    </source>
</evidence>
<dbReference type="InterPro" id="IPR007272">
    <property type="entry name" value="Sulf_transp_TsuA/YedE"/>
</dbReference>
<feature type="transmembrane region" description="Helical" evidence="9">
    <location>
        <begin position="340"/>
        <end position="357"/>
    </location>
</feature>
<dbReference type="GO" id="GO:0005886">
    <property type="term" value="C:plasma membrane"/>
    <property type="evidence" value="ECO:0007669"/>
    <property type="project" value="UniProtKB-SubCell"/>
</dbReference>
<feature type="transmembrane region" description="Helical" evidence="9">
    <location>
        <begin position="275"/>
        <end position="295"/>
    </location>
</feature>
<evidence type="ECO:0000256" key="1">
    <source>
        <dbReference type="ARBA" id="ARBA00004429"/>
    </source>
</evidence>
<dbReference type="EMBL" id="QOQD01000015">
    <property type="protein sequence ID" value="RCL72272.1"/>
    <property type="molecule type" value="Genomic_DNA"/>
</dbReference>
<feature type="transmembrane region" description="Helical" evidence="9">
    <location>
        <begin position="207"/>
        <end position="226"/>
    </location>
</feature>
<keyword evidence="6 9" id="KW-1133">Transmembrane helix</keyword>
<organism evidence="10 11">
    <name type="scientific">PS1 clade bacterium</name>
    <dbReference type="NCBI Taxonomy" id="2175152"/>
    <lineage>
        <taxon>Bacteria</taxon>
        <taxon>Pseudomonadati</taxon>
        <taxon>Pseudomonadota</taxon>
        <taxon>Alphaproteobacteria</taxon>
        <taxon>PS1 clade</taxon>
    </lineage>
</organism>
<evidence type="ECO:0000256" key="9">
    <source>
        <dbReference type="SAM" id="Phobius"/>
    </source>
</evidence>
<feature type="transmembrane region" description="Helical" evidence="9">
    <location>
        <begin position="32"/>
        <end position="57"/>
    </location>
</feature>
<keyword evidence="2" id="KW-0813">Transport</keyword>
<evidence type="ECO:0000313" key="10">
    <source>
        <dbReference type="EMBL" id="RCL72272.1"/>
    </source>
</evidence>
<feature type="transmembrane region" description="Helical" evidence="9">
    <location>
        <begin position="69"/>
        <end position="87"/>
    </location>
</feature>
<feature type="transmembrane region" description="Helical" evidence="9">
    <location>
        <begin position="93"/>
        <end position="115"/>
    </location>
</feature>
<dbReference type="Proteomes" id="UP000253570">
    <property type="component" value="Unassembled WGS sequence"/>
</dbReference>
<evidence type="ECO:0000256" key="3">
    <source>
        <dbReference type="ARBA" id="ARBA00022475"/>
    </source>
</evidence>
<evidence type="ECO:0000313" key="11">
    <source>
        <dbReference type="Proteomes" id="UP000253570"/>
    </source>
</evidence>